<sequence length="200" mass="23166">MARTYIKTLDRLKVSNLAGRLIAGIDRVIPPDTALFHEAVVRAGAPAGGQPLRYLPYNRQIHSDGDVTTTLSLVVLFNNLRMERFFLKGFREKLSRLVFKFSFNIMDRFIRSVRLDRKLLQIMAGAAGEFSIMGIVQQDEIVRRRFIRRRTRLIYPLMLVSTSDAASRDYIGQFERHQAIRKIKIPLLPFYRKGPQNDKK</sequence>
<gene>
    <name evidence="1" type="ORF">DSCW_31570</name>
</gene>
<keyword evidence="2" id="KW-1185">Reference proteome</keyword>
<reference evidence="1 2" key="1">
    <citation type="submission" date="2019-11" db="EMBL/GenBank/DDBJ databases">
        <title>Comparative genomics of hydrocarbon-degrading Desulfosarcina strains.</title>
        <authorList>
            <person name="Watanabe M."/>
            <person name="Kojima H."/>
            <person name="Fukui M."/>
        </authorList>
    </citation>
    <scope>NUCLEOTIDE SEQUENCE [LARGE SCALE GENOMIC DNA]</scope>
    <source>
        <strain evidence="1 2">PP31</strain>
    </source>
</reference>
<dbReference type="EMBL" id="AP021875">
    <property type="protein sequence ID" value="BBO75740.1"/>
    <property type="molecule type" value="Genomic_DNA"/>
</dbReference>
<proteinExistence type="predicted"/>
<protein>
    <submittedName>
        <fullName evidence="1">Uncharacterized protein</fullName>
    </submittedName>
</protein>
<dbReference type="Proteomes" id="UP000427769">
    <property type="component" value="Chromosome"/>
</dbReference>
<evidence type="ECO:0000313" key="2">
    <source>
        <dbReference type="Proteomes" id="UP000427769"/>
    </source>
</evidence>
<accession>A0A5K7Z4W5</accession>
<dbReference type="AlphaFoldDB" id="A0A5K7Z4W5"/>
<dbReference type="RefSeq" id="WP_155304636.1">
    <property type="nucleotide sequence ID" value="NZ_AP021875.1"/>
</dbReference>
<evidence type="ECO:0000313" key="1">
    <source>
        <dbReference type="EMBL" id="BBO75740.1"/>
    </source>
</evidence>
<dbReference type="OrthoDB" id="9829050at2"/>
<dbReference type="KEGG" id="dwd:DSCW_31570"/>
<name>A0A5K7Z4W5_9BACT</name>
<organism evidence="1 2">
    <name type="scientific">Desulfosarcina widdelii</name>
    <dbReference type="NCBI Taxonomy" id="947919"/>
    <lineage>
        <taxon>Bacteria</taxon>
        <taxon>Pseudomonadati</taxon>
        <taxon>Thermodesulfobacteriota</taxon>
        <taxon>Desulfobacteria</taxon>
        <taxon>Desulfobacterales</taxon>
        <taxon>Desulfosarcinaceae</taxon>
        <taxon>Desulfosarcina</taxon>
    </lineage>
</organism>